<gene>
    <name evidence="1" type="ORF">PMIN01_03240</name>
</gene>
<keyword evidence="2" id="KW-1185">Reference proteome</keyword>
<name>A0A9P6GLI2_9PLEO</name>
<comment type="caution">
    <text evidence="1">The sequence shown here is derived from an EMBL/GenBank/DDBJ whole genome shotgun (WGS) entry which is preliminary data.</text>
</comment>
<evidence type="ECO:0000313" key="2">
    <source>
        <dbReference type="Proteomes" id="UP000756921"/>
    </source>
</evidence>
<accession>A0A9P6GLI2</accession>
<sequence>MILSSTSSLKSLPNLLAMARSAAQRARRCALRASPSLLSLLHASWALHTNTEADVDIGVAIKLFADVKAIKDNHPYISPLLIGDENPFLVAEGLVDLYQEVHVATDLYAQSLNAAMEAFVNPRTEIKPATLSITEYSRIASALLMLRIFYQLQLKCCAQEDVISTARAFLNYLEPWETQQLAACDDFLLKVGSGWPSAAYHHLDVKYSDWEALSKKSTYIRRYFRALKFDLTEEEHPSITPASIKQAVRPHLHGALYQQPPLPQWTGTIDESWSRMIREDAASCNPSRPLGWFLYESSRHRWRWRGCFFDLGMLFWDYRRLEAWGILHQPTYDSMLSDFDAHLG</sequence>
<reference evidence="1" key="1">
    <citation type="journal article" date="2020" name="Mol. Plant Microbe Interact.">
        <title>Genome Sequence of the Biocontrol Agent Coniothyrium minitans strain Conio (IMI 134523).</title>
        <authorList>
            <person name="Patel D."/>
            <person name="Shittu T.A."/>
            <person name="Baroncelli R."/>
            <person name="Muthumeenakshi S."/>
            <person name="Osborne T.H."/>
            <person name="Janganan T.K."/>
            <person name="Sreenivasaprasad S."/>
        </authorList>
    </citation>
    <scope>NUCLEOTIDE SEQUENCE</scope>
    <source>
        <strain evidence="1">Conio</strain>
    </source>
</reference>
<organism evidence="1 2">
    <name type="scientific">Paraphaeosphaeria minitans</name>
    <dbReference type="NCBI Taxonomy" id="565426"/>
    <lineage>
        <taxon>Eukaryota</taxon>
        <taxon>Fungi</taxon>
        <taxon>Dikarya</taxon>
        <taxon>Ascomycota</taxon>
        <taxon>Pezizomycotina</taxon>
        <taxon>Dothideomycetes</taxon>
        <taxon>Pleosporomycetidae</taxon>
        <taxon>Pleosporales</taxon>
        <taxon>Massarineae</taxon>
        <taxon>Didymosphaeriaceae</taxon>
        <taxon>Paraphaeosphaeria</taxon>
    </lineage>
</organism>
<evidence type="ECO:0000313" key="1">
    <source>
        <dbReference type="EMBL" id="KAF9737957.1"/>
    </source>
</evidence>
<dbReference type="OrthoDB" id="3763553at2759"/>
<dbReference type="AlphaFoldDB" id="A0A9P6GLI2"/>
<dbReference type="Proteomes" id="UP000756921">
    <property type="component" value="Unassembled WGS sequence"/>
</dbReference>
<proteinExistence type="predicted"/>
<protein>
    <submittedName>
        <fullName evidence="1">Uncharacterized protein</fullName>
    </submittedName>
</protein>
<dbReference type="EMBL" id="WJXW01000003">
    <property type="protein sequence ID" value="KAF9737957.1"/>
    <property type="molecule type" value="Genomic_DNA"/>
</dbReference>